<dbReference type="HOGENOM" id="CLU_2625880_0_0_1"/>
<dbReference type="AlphaFoldDB" id="J3N103"/>
<proteinExistence type="predicted"/>
<keyword evidence="2" id="KW-1185">Reference proteome</keyword>
<protein>
    <submittedName>
        <fullName evidence="1">Uncharacterized protein</fullName>
    </submittedName>
</protein>
<dbReference type="Proteomes" id="UP000006038">
    <property type="component" value="Chromosome 10"/>
</dbReference>
<reference evidence="1" key="1">
    <citation type="journal article" date="2013" name="Nat. Commun.">
        <title>Whole-genome sequencing of Oryza brachyantha reveals mechanisms underlying Oryza genome evolution.</title>
        <authorList>
            <person name="Chen J."/>
            <person name="Huang Q."/>
            <person name="Gao D."/>
            <person name="Wang J."/>
            <person name="Lang Y."/>
            <person name="Liu T."/>
            <person name="Li B."/>
            <person name="Bai Z."/>
            <person name="Luis Goicoechea J."/>
            <person name="Liang C."/>
            <person name="Chen C."/>
            <person name="Zhang W."/>
            <person name="Sun S."/>
            <person name="Liao Y."/>
            <person name="Zhang X."/>
            <person name="Yang L."/>
            <person name="Song C."/>
            <person name="Wang M."/>
            <person name="Shi J."/>
            <person name="Liu G."/>
            <person name="Liu J."/>
            <person name="Zhou H."/>
            <person name="Zhou W."/>
            <person name="Yu Q."/>
            <person name="An N."/>
            <person name="Chen Y."/>
            <person name="Cai Q."/>
            <person name="Wang B."/>
            <person name="Liu B."/>
            <person name="Min J."/>
            <person name="Huang Y."/>
            <person name="Wu H."/>
            <person name="Li Z."/>
            <person name="Zhang Y."/>
            <person name="Yin Y."/>
            <person name="Song W."/>
            <person name="Jiang J."/>
            <person name="Jackson S.A."/>
            <person name="Wing R.A."/>
            <person name="Wang J."/>
            <person name="Chen M."/>
        </authorList>
    </citation>
    <scope>NUCLEOTIDE SEQUENCE [LARGE SCALE GENOMIC DNA]</scope>
    <source>
        <strain evidence="1">cv. IRGC 101232</strain>
    </source>
</reference>
<sequence>MASNLTIARDKVVVEREGRGELCFQPSKALPRLTPQGSVRSPYRLNNHGFEMLAVMKGNGFDEDDKIIVTKGGHGTNS</sequence>
<name>J3N103_ORYBR</name>
<organism evidence="1">
    <name type="scientific">Oryza brachyantha</name>
    <name type="common">malo sina</name>
    <dbReference type="NCBI Taxonomy" id="4533"/>
    <lineage>
        <taxon>Eukaryota</taxon>
        <taxon>Viridiplantae</taxon>
        <taxon>Streptophyta</taxon>
        <taxon>Embryophyta</taxon>
        <taxon>Tracheophyta</taxon>
        <taxon>Spermatophyta</taxon>
        <taxon>Magnoliopsida</taxon>
        <taxon>Liliopsida</taxon>
        <taxon>Poales</taxon>
        <taxon>Poaceae</taxon>
        <taxon>BOP clade</taxon>
        <taxon>Oryzoideae</taxon>
        <taxon>Oryzeae</taxon>
        <taxon>Oryzinae</taxon>
        <taxon>Oryza</taxon>
    </lineage>
</organism>
<dbReference type="EnsemblPlants" id="OB10G12010.1">
    <property type="protein sequence ID" value="OB10G12010.1"/>
    <property type="gene ID" value="OB10G12010"/>
</dbReference>
<reference evidence="1" key="2">
    <citation type="submission" date="2013-04" db="UniProtKB">
        <authorList>
            <consortium name="EnsemblPlants"/>
        </authorList>
    </citation>
    <scope>IDENTIFICATION</scope>
</reference>
<dbReference type="Gramene" id="OB10G12010.1">
    <property type="protein sequence ID" value="OB10G12010.1"/>
    <property type="gene ID" value="OB10G12010"/>
</dbReference>
<evidence type="ECO:0000313" key="2">
    <source>
        <dbReference type="Proteomes" id="UP000006038"/>
    </source>
</evidence>
<evidence type="ECO:0000313" key="1">
    <source>
        <dbReference type="EnsemblPlants" id="OB10G12010.1"/>
    </source>
</evidence>
<accession>J3N103</accession>